<dbReference type="PANTHER" id="PTHR21299">
    <property type="entry name" value="CYTIDYLATE KINASE/PANTOATE-BETA-ALANINE LIGASE"/>
    <property type="match status" value="1"/>
</dbReference>
<evidence type="ECO:0000256" key="10">
    <source>
        <dbReference type="ARBA" id="ARBA00032806"/>
    </source>
</evidence>
<evidence type="ECO:0000256" key="5">
    <source>
        <dbReference type="ARBA" id="ARBA00022598"/>
    </source>
</evidence>
<dbReference type="EMBL" id="MZNU01000247">
    <property type="protein sequence ID" value="OWP02169.1"/>
    <property type="molecule type" value="Genomic_DNA"/>
</dbReference>
<dbReference type="HAMAP" id="MF_00158">
    <property type="entry name" value="PanC"/>
    <property type="match status" value="1"/>
</dbReference>
<dbReference type="InterPro" id="IPR014729">
    <property type="entry name" value="Rossmann-like_a/b/a_fold"/>
</dbReference>
<dbReference type="PANTHER" id="PTHR21299:SF1">
    <property type="entry name" value="PANTOATE--BETA-ALANINE LIGASE"/>
    <property type="match status" value="1"/>
</dbReference>
<accession>A0A218Z286</accession>
<dbReference type="Pfam" id="PF02569">
    <property type="entry name" value="Pantoate_ligase"/>
    <property type="match status" value="1"/>
</dbReference>
<evidence type="ECO:0000256" key="1">
    <source>
        <dbReference type="ARBA" id="ARBA00004990"/>
    </source>
</evidence>
<dbReference type="FunCoup" id="A0A218Z286">
    <property type="interactions" value="170"/>
</dbReference>
<dbReference type="GO" id="GO:0005524">
    <property type="term" value="F:ATP binding"/>
    <property type="evidence" value="ECO:0007669"/>
    <property type="project" value="UniProtKB-KW"/>
</dbReference>
<dbReference type="UniPathway" id="UPA00028">
    <property type="reaction ID" value="UER00005"/>
</dbReference>
<dbReference type="AlphaFoldDB" id="A0A218Z286"/>
<keyword evidence="6" id="KW-0566">Pantothenate biosynthesis</keyword>
<dbReference type="OrthoDB" id="2020436at2759"/>
<dbReference type="InterPro" id="IPR003721">
    <property type="entry name" value="Pantoate_ligase"/>
</dbReference>
<dbReference type="GO" id="GO:0015940">
    <property type="term" value="P:pantothenate biosynthetic process"/>
    <property type="evidence" value="ECO:0007669"/>
    <property type="project" value="UniProtKB-UniPathway"/>
</dbReference>
<keyword evidence="8" id="KW-0067">ATP-binding</keyword>
<dbReference type="InParanoid" id="A0A218Z286"/>
<dbReference type="CDD" id="cd00560">
    <property type="entry name" value="PanC"/>
    <property type="match status" value="1"/>
</dbReference>
<keyword evidence="7" id="KW-0547">Nucleotide-binding</keyword>
<comment type="pathway">
    <text evidence="1">Cofactor biosynthesis; (R)-pantothenate biosynthesis; (R)-pantothenate from (R)-pantoate and beta-alanine: step 1/1.</text>
</comment>
<evidence type="ECO:0000256" key="4">
    <source>
        <dbReference type="ARBA" id="ARBA00015647"/>
    </source>
</evidence>
<proteinExistence type="inferred from homology"/>
<evidence type="ECO:0000256" key="9">
    <source>
        <dbReference type="ARBA" id="ARBA00029902"/>
    </source>
</evidence>
<dbReference type="GO" id="GO:0004592">
    <property type="term" value="F:pantoate-beta-alanine ligase activity"/>
    <property type="evidence" value="ECO:0007669"/>
    <property type="project" value="UniProtKB-EC"/>
</dbReference>
<comment type="catalytic activity">
    <reaction evidence="11">
        <text>(R)-pantoate + beta-alanine + ATP = (R)-pantothenate + AMP + diphosphate + H(+)</text>
        <dbReference type="Rhea" id="RHEA:10912"/>
        <dbReference type="ChEBI" id="CHEBI:15378"/>
        <dbReference type="ChEBI" id="CHEBI:15980"/>
        <dbReference type="ChEBI" id="CHEBI:29032"/>
        <dbReference type="ChEBI" id="CHEBI:30616"/>
        <dbReference type="ChEBI" id="CHEBI:33019"/>
        <dbReference type="ChEBI" id="CHEBI:57966"/>
        <dbReference type="ChEBI" id="CHEBI:456215"/>
        <dbReference type="EC" id="6.3.2.1"/>
    </reaction>
</comment>
<organism evidence="12 13">
    <name type="scientific">Diplocarpon coronariae</name>
    <dbReference type="NCBI Taxonomy" id="2795749"/>
    <lineage>
        <taxon>Eukaryota</taxon>
        <taxon>Fungi</taxon>
        <taxon>Dikarya</taxon>
        <taxon>Ascomycota</taxon>
        <taxon>Pezizomycotina</taxon>
        <taxon>Leotiomycetes</taxon>
        <taxon>Helotiales</taxon>
        <taxon>Drepanopezizaceae</taxon>
        <taxon>Diplocarpon</taxon>
    </lineage>
</organism>
<keyword evidence="13" id="KW-1185">Reference proteome</keyword>
<reference evidence="12 13" key="1">
    <citation type="submission" date="2017-04" db="EMBL/GenBank/DDBJ databases">
        <title>Draft genome sequence of Marssonina coronaria NL1: causal agent of apple blotch.</title>
        <authorList>
            <person name="Cheng Q."/>
        </authorList>
    </citation>
    <scope>NUCLEOTIDE SEQUENCE [LARGE SCALE GENOMIC DNA]</scope>
    <source>
        <strain evidence="12 13">NL1</strain>
    </source>
</reference>
<comment type="caution">
    <text evidence="12">The sequence shown here is derived from an EMBL/GenBank/DDBJ whole genome shotgun (WGS) entry which is preliminary data.</text>
</comment>
<name>A0A218Z286_9HELO</name>
<dbReference type="Proteomes" id="UP000242519">
    <property type="component" value="Unassembled WGS sequence"/>
</dbReference>
<keyword evidence="5" id="KW-0436">Ligase</keyword>
<dbReference type="SUPFAM" id="SSF52374">
    <property type="entry name" value="Nucleotidylyl transferase"/>
    <property type="match status" value="1"/>
</dbReference>
<gene>
    <name evidence="12" type="ORF">B2J93_3601</name>
</gene>
<evidence type="ECO:0000313" key="13">
    <source>
        <dbReference type="Proteomes" id="UP000242519"/>
    </source>
</evidence>
<dbReference type="EC" id="6.3.2.1" evidence="3"/>
<dbReference type="Gene3D" id="3.30.1300.10">
    <property type="entry name" value="Pantoate-beta-alanine ligase, C-terminal domain"/>
    <property type="match status" value="1"/>
</dbReference>
<evidence type="ECO:0000313" key="12">
    <source>
        <dbReference type="EMBL" id="OWP02169.1"/>
    </source>
</evidence>
<evidence type="ECO:0000256" key="7">
    <source>
        <dbReference type="ARBA" id="ARBA00022741"/>
    </source>
</evidence>
<dbReference type="NCBIfam" id="TIGR00018">
    <property type="entry name" value="panC"/>
    <property type="match status" value="1"/>
</dbReference>
<protein>
    <recommendedName>
        <fullName evidence="4">Pantoate--beta-alanine ligase</fullName>
        <ecNumber evidence="3">6.3.2.1</ecNumber>
    </recommendedName>
    <alternativeName>
        <fullName evidence="10">Pantoate-activating enzyme</fullName>
    </alternativeName>
    <alternativeName>
        <fullName evidence="9">Pantothenate synthetase</fullName>
    </alternativeName>
</protein>
<evidence type="ECO:0000256" key="2">
    <source>
        <dbReference type="ARBA" id="ARBA00009256"/>
    </source>
</evidence>
<comment type="similarity">
    <text evidence="2">Belongs to the pantothenate synthetase family.</text>
</comment>
<evidence type="ECO:0000256" key="8">
    <source>
        <dbReference type="ARBA" id="ARBA00022840"/>
    </source>
</evidence>
<evidence type="ECO:0000256" key="6">
    <source>
        <dbReference type="ARBA" id="ARBA00022655"/>
    </source>
</evidence>
<evidence type="ECO:0000256" key="11">
    <source>
        <dbReference type="ARBA" id="ARBA00048258"/>
    </source>
</evidence>
<dbReference type="InterPro" id="IPR042176">
    <property type="entry name" value="Pantoate_ligase_C"/>
</dbReference>
<dbReference type="FunFam" id="3.30.1300.10:FF:000002">
    <property type="entry name" value="Pantoate--beta-alanine ligase"/>
    <property type="match status" value="1"/>
</dbReference>
<evidence type="ECO:0000256" key="3">
    <source>
        <dbReference type="ARBA" id="ARBA00012219"/>
    </source>
</evidence>
<dbReference type="FunFam" id="3.40.50.620:FF:000013">
    <property type="entry name" value="Pantothenate synthetase"/>
    <property type="match status" value="1"/>
</dbReference>
<dbReference type="Gene3D" id="3.40.50.620">
    <property type="entry name" value="HUPs"/>
    <property type="match status" value="1"/>
</dbReference>
<dbReference type="STRING" id="503106.A0A218Z286"/>
<sequence length="448" mass="49481">MKSPRSGGLTDFETSDRSCKGSYRRERLLKLTTSQASKYAADCSTDALLSKKWSVIITAKETAEMVSSTARRLAPLFEQKLAAKKFLSQTSRAFSTSGNMQAQSRDQVIPNTSIKVFREIPVLRKWRSKQLHDYRSVGLVPTMGALHEGHLSLIRLAARENSSVVVSIYVNPTQFGEHEDLDSYPKTWTKDVEMLRDLDMELAADGSNLGKIAAVFAPTTEEMYPSGPPSQAINGKGSFITITPVGEVLEGASRPTFFRGVATVCMKLFNIVTPEKVYFGQKDVQQTVVVKQMVKEFQMGTQVIVGDTMREPDGLAMSSRNVYLGARRRKFGTVLLKTLRVAEAVYLRGGRTRDEILGPAKELSEVLLKGQLELKAEERVRFEVDYISLADPDTMHELEHVDEAKGAILSGAVRMLPVEAPQAGEDLGLADGPPVRLIDNIILKPLKA</sequence>